<feature type="region of interest" description="Disordered" evidence="1">
    <location>
        <begin position="131"/>
        <end position="160"/>
    </location>
</feature>
<organism evidence="2 3">
    <name type="scientific">Globodera rostochiensis</name>
    <name type="common">Golden nematode worm</name>
    <name type="synonym">Heterodera rostochiensis</name>
    <dbReference type="NCBI Taxonomy" id="31243"/>
    <lineage>
        <taxon>Eukaryota</taxon>
        <taxon>Metazoa</taxon>
        <taxon>Ecdysozoa</taxon>
        <taxon>Nematoda</taxon>
        <taxon>Chromadorea</taxon>
        <taxon>Rhabditida</taxon>
        <taxon>Tylenchina</taxon>
        <taxon>Tylenchomorpha</taxon>
        <taxon>Tylenchoidea</taxon>
        <taxon>Heteroderidae</taxon>
        <taxon>Heteroderinae</taxon>
        <taxon>Globodera</taxon>
    </lineage>
</organism>
<protein>
    <submittedName>
        <fullName evidence="3">No apical meristem-associated C-terminal domain-containing protein</fullName>
    </submittedName>
</protein>
<dbReference type="AlphaFoldDB" id="A0A914IBN7"/>
<evidence type="ECO:0000313" key="3">
    <source>
        <dbReference type="WBParaSite" id="Gr19_v10_g8451.t1"/>
    </source>
</evidence>
<proteinExistence type="predicted"/>
<evidence type="ECO:0000256" key="1">
    <source>
        <dbReference type="SAM" id="MobiDB-lite"/>
    </source>
</evidence>
<feature type="compositionally biased region" description="Acidic residues" evidence="1">
    <location>
        <begin position="138"/>
        <end position="153"/>
    </location>
</feature>
<keyword evidence="2" id="KW-1185">Reference proteome</keyword>
<dbReference type="WBParaSite" id="Gr19_v10_g8451.t1">
    <property type="protein sequence ID" value="Gr19_v10_g8451.t1"/>
    <property type="gene ID" value="Gr19_v10_g8451"/>
</dbReference>
<accession>A0A914IBN7</accession>
<sequence>MHHPPRTKTNGWAEGRGGKVVQQMADNKNATGAGSKSLTPVAMAAGSKGKGRRKVSFAFDEFILELQLVGIIEKEQKMCEWEEQMRLKEAEYERMKREIAERDRMITEQARMIAEQARMIEERDGWIRTATGQPELDHMEDEDEEEEQNENVDEAGANEAGYVASRYEPFGAGWARGFSNDVKN</sequence>
<evidence type="ECO:0000313" key="2">
    <source>
        <dbReference type="Proteomes" id="UP000887572"/>
    </source>
</evidence>
<reference evidence="3" key="1">
    <citation type="submission" date="2022-11" db="UniProtKB">
        <authorList>
            <consortium name="WormBaseParasite"/>
        </authorList>
    </citation>
    <scope>IDENTIFICATION</scope>
</reference>
<dbReference type="Proteomes" id="UP000887572">
    <property type="component" value="Unplaced"/>
</dbReference>
<name>A0A914IBN7_GLORO</name>